<dbReference type="Proteomes" id="UP000886998">
    <property type="component" value="Unassembled WGS sequence"/>
</dbReference>
<dbReference type="EMBL" id="BMAV01025665">
    <property type="protein sequence ID" value="GFS43612.1"/>
    <property type="molecule type" value="Genomic_DNA"/>
</dbReference>
<keyword evidence="1" id="KW-1133">Transmembrane helix</keyword>
<keyword evidence="3" id="KW-1185">Reference proteome</keyword>
<accession>A0A8X6IF77</accession>
<organism evidence="2 3">
    <name type="scientific">Trichonephila inaurata madagascariensis</name>
    <dbReference type="NCBI Taxonomy" id="2747483"/>
    <lineage>
        <taxon>Eukaryota</taxon>
        <taxon>Metazoa</taxon>
        <taxon>Ecdysozoa</taxon>
        <taxon>Arthropoda</taxon>
        <taxon>Chelicerata</taxon>
        <taxon>Arachnida</taxon>
        <taxon>Araneae</taxon>
        <taxon>Araneomorphae</taxon>
        <taxon>Entelegynae</taxon>
        <taxon>Araneoidea</taxon>
        <taxon>Nephilidae</taxon>
        <taxon>Trichonephila</taxon>
        <taxon>Trichonephila inaurata</taxon>
    </lineage>
</organism>
<reference evidence="2" key="1">
    <citation type="submission" date="2020-08" db="EMBL/GenBank/DDBJ databases">
        <title>Multicomponent nature underlies the extraordinary mechanical properties of spider dragline silk.</title>
        <authorList>
            <person name="Kono N."/>
            <person name="Nakamura H."/>
            <person name="Mori M."/>
            <person name="Yoshida Y."/>
            <person name="Ohtoshi R."/>
            <person name="Malay A.D."/>
            <person name="Moran D.A.P."/>
            <person name="Tomita M."/>
            <person name="Numata K."/>
            <person name="Arakawa K."/>
        </authorList>
    </citation>
    <scope>NUCLEOTIDE SEQUENCE</scope>
</reference>
<evidence type="ECO:0000313" key="3">
    <source>
        <dbReference type="Proteomes" id="UP000886998"/>
    </source>
</evidence>
<keyword evidence="1" id="KW-0472">Membrane</keyword>
<comment type="caution">
    <text evidence="2">The sequence shown here is derived from an EMBL/GenBank/DDBJ whole genome shotgun (WGS) entry which is preliminary data.</text>
</comment>
<feature type="transmembrane region" description="Helical" evidence="1">
    <location>
        <begin position="15"/>
        <end position="34"/>
    </location>
</feature>
<feature type="non-terminal residue" evidence="2">
    <location>
        <position position="87"/>
    </location>
</feature>
<keyword evidence="1" id="KW-0812">Transmembrane</keyword>
<dbReference type="AlphaFoldDB" id="A0A8X6IF77"/>
<name>A0A8X6IF77_9ARAC</name>
<protein>
    <submittedName>
        <fullName evidence="2">Uncharacterized protein</fullName>
    </submittedName>
</protein>
<gene>
    <name evidence="2" type="ORF">TNIN_210261</name>
</gene>
<evidence type="ECO:0000313" key="2">
    <source>
        <dbReference type="EMBL" id="GFS43612.1"/>
    </source>
</evidence>
<evidence type="ECO:0000256" key="1">
    <source>
        <dbReference type="SAM" id="Phobius"/>
    </source>
</evidence>
<sequence>MLLHPGIDCEYKLDFPYVLSVITVCSIHRSIIIFPYPKLLRGREGGRAMDALVDLPVVSKDMIESPHQSVPNSCYRPHLVDFHFCSR</sequence>
<proteinExistence type="predicted"/>